<keyword evidence="3" id="KW-1185">Reference proteome</keyword>
<evidence type="ECO:0000256" key="1">
    <source>
        <dbReference type="SAM" id="MobiDB-lite"/>
    </source>
</evidence>
<name>A0A3N4JG43_9PEZI</name>
<gene>
    <name evidence="2" type="ORF">L873DRAFT_1813083</name>
</gene>
<feature type="region of interest" description="Disordered" evidence="1">
    <location>
        <begin position="29"/>
        <end position="103"/>
    </location>
</feature>
<evidence type="ECO:0000313" key="2">
    <source>
        <dbReference type="EMBL" id="RPA95370.1"/>
    </source>
</evidence>
<accession>A0A3N4JG43</accession>
<reference evidence="2 3" key="1">
    <citation type="journal article" date="2018" name="Nat. Ecol. Evol.">
        <title>Pezizomycetes genomes reveal the molecular basis of ectomycorrhizal truffle lifestyle.</title>
        <authorList>
            <person name="Murat C."/>
            <person name="Payen T."/>
            <person name="Noel B."/>
            <person name="Kuo A."/>
            <person name="Morin E."/>
            <person name="Chen J."/>
            <person name="Kohler A."/>
            <person name="Krizsan K."/>
            <person name="Balestrini R."/>
            <person name="Da Silva C."/>
            <person name="Montanini B."/>
            <person name="Hainaut M."/>
            <person name="Levati E."/>
            <person name="Barry K.W."/>
            <person name="Belfiori B."/>
            <person name="Cichocki N."/>
            <person name="Clum A."/>
            <person name="Dockter R.B."/>
            <person name="Fauchery L."/>
            <person name="Guy J."/>
            <person name="Iotti M."/>
            <person name="Le Tacon F."/>
            <person name="Lindquist E.A."/>
            <person name="Lipzen A."/>
            <person name="Malagnac F."/>
            <person name="Mello A."/>
            <person name="Molinier V."/>
            <person name="Miyauchi S."/>
            <person name="Poulain J."/>
            <person name="Riccioni C."/>
            <person name="Rubini A."/>
            <person name="Sitrit Y."/>
            <person name="Splivallo R."/>
            <person name="Traeger S."/>
            <person name="Wang M."/>
            <person name="Zifcakova L."/>
            <person name="Wipf D."/>
            <person name="Zambonelli A."/>
            <person name="Paolocci F."/>
            <person name="Nowrousian M."/>
            <person name="Ottonello S."/>
            <person name="Baldrian P."/>
            <person name="Spatafora J.W."/>
            <person name="Henrissat B."/>
            <person name="Nagy L.G."/>
            <person name="Aury J.M."/>
            <person name="Wincker P."/>
            <person name="Grigoriev I.V."/>
            <person name="Bonfante P."/>
            <person name="Martin F.M."/>
        </authorList>
    </citation>
    <scope>NUCLEOTIDE SEQUENCE [LARGE SCALE GENOMIC DNA]</scope>
    <source>
        <strain evidence="2 3">120613-1</strain>
    </source>
</reference>
<dbReference type="EMBL" id="ML120427">
    <property type="protein sequence ID" value="RPA95370.1"/>
    <property type="molecule type" value="Genomic_DNA"/>
</dbReference>
<protein>
    <submittedName>
        <fullName evidence="2">Uncharacterized protein</fullName>
    </submittedName>
</protein>
<feature type="compositionally biased region" description="Low complexity" evidence="1">
    <location>
        <begin position="47"/>
        <end position="57"/>
    </location>
</feature>
<feature type="compositionally biased region" description="Polar residues" evidence="1">
    <location>
        <begin position="37"/>
        <end position="46"/>
    </location>
</feature>
<proteinExistence type="predicted"/>
<dbReference type="AlphaFoldDB" id="A0A3N4JG43"/>
<evidence type="ECO:0000313" key="3">
    <source>
        <dbReference type="Proteomes" id="UP000276215"/>
    </source>
</evidence>
<dbReference type="Proteomes" id="UP000276215">
    <property type="component" value="Unassembled WGS sequence"/>
</dbReference>
<dbReference type="OrthoDB" id="5428866at2759"/>
<organism evidence="2 3">
    <name type="scientific">Choiromyces venosus 120613-1</name>
    <dbReference type="NCBI Taxonomy" id="1336337"/>
    <lineage>
        <taxon>Eukaryota</taxon>
        <taxon>Fungi</taxon>
        <taxon>Dikarya</taxon>
        <taxon>Ascomycota</taxon>
        <taxon>Pezizomycotina</taxon>
        <taxon>Pezizomycetes</taxon>
        <taxon>Pezizales</taxon>
        <taxon>Tuberaceae</taxon>
        <taxon>Choiromyces</taxon>
    </lineage>
</organism>
<sequence length="103" mass="10765">MGNLCSRTESIRNIEAEIEELRGEMARLARGREEAETSTGIRTTTVSGSSDSGSRISHLPTAATRGSRTIRHSGGAGVPGRSEAAIEAVVGGRGTRNSGRARN</sequence>